<feature type="compositionally biased region" description="Basic and acidic residues" evidence="1">
    <location>
        <begin position="93"/>
        <end position="104"/>
    </location>
</feature>
<sequence length="104" mass="12030">MGSRAQLENTMFRRRFYIDLKKGQYLYILHAYIDKQFTAIISVLKSIVISILTYFLLDALYEAKLYCHHLAVQKCWTGSGQSGEPPDTLRSGGIHEAKTFRRRA</sequence>
<proteinExistence type="predicted"/>
<evidence type="ECO:0000313" key="3">
    <source>
        <dbReference type="EMBL" id="GHB30045.1"/>
    </source>
</evidence>
<reference evidence="4" key="1">
    <citation type="journal article" date="2019" name="Int. J. Syst. Evol. Microbiol.">
        <title>The Global Catalogue of Microorganisms (GCM) 10K type strain sequencing project: providing services to taxonomists for standard genome sequencing and annotation.</title>
        <authorList>
            <consortium name="The Broad Institute Genomics Platform"/>
            <consortium name="The Broad Institute Genome Sequencing Center for Infectious Disease"/>
            <person name="Wu L."/>
            <person name="Ma J."/>
        </authorList>
    </citation>
    <scope>NUCLEOTIDE SEQUENCE [LARGE SCALE GENOMIC DNA]</scope>
    <source>
        <strain evidence="4">KCTC 12861</strain>
    </source>
</reference>
<evidence type="ECO:0000313" key="4">
    <source>
        <dbReference type="Proteomes" id="UP000637980"/>
    </source>
</evidence>
<feature type="region of interest" description="Disordered" evidence="1">
    <location>
        <begin position="78"/>
        <end position="104"/>
    </location>
</feature>
<protein>
    <submittedName>
        <fullName evidence="3">Uncharacterized protein</fullName>
    </submittedName>
</protein>
<accession>A0ABQ3E8X4</accession>
<evidence type="ECO:0000256" key="2">
    <source>
        <dbReference type="SAM" id="Phobius"/>
    </source>
</evidence>
<organism evidence="3 4">
    <name type="scientific">Pseudovibrio japonicus</name>
    <dbReference type="NCBI Taxonomy" id="366534"/>
    <lineage>
        <taxon>Bacteria</taxon>
        <taxon>Pseudomonadati</taxon>
        <taxon>Pseudomonadota</taxon>
        <taxon>Alphaproteobacteria</taxon>
        <taxon>Hyphomicrobiales</taxon>
        <taxon>Stappiaceae</taxon>
        <taxon>Pseudovibrio</taxon>
    </lineage>
</organism>
<keyword evidence="2" id="KW-0472">Membrane</keyword>
<evidence type="ECO:0000256" key="1">
    <source>
        <dbReference type="SAM" id="MobiDB-lite"/>
    </source>
</evidence>
<comment type="caution">
    <text evidence="3">The sequence shown here is derived from an EMBL/GenBank/DDBJ whole genome shotgun (WGS) entry which is preliminary data.</text>
</comment>
<feature type="transmembrane region" description="Helical" evidence="2">
    <location>
        <begin position="37"/>
        <end position="57"/>
    </location>
</feature>
<dbReference type="EMBL" id="BMXE01000003">
    <property type="protein sequence ID" value="GHB30045.1"/>
    <property type="molecule type" value="Genomic_DNA"/>
</dbReference>
<name>A0ABQ3E8X4_9HYPH</name>
<dbReference type="Proteomes" id="UP000637980">
    <property type="component" value="Unassembled WGS sequence"/>
</dbReference>
<keyword evidence="2" id="KW-0812">Transmembrane</keyword>
<keyword evidence="2" id="KW-1133">Transmembrane helix</keyword>
<keyword evidence="4" id="KW-1185">Reference proteome</keyword>
<gene>
    <name evidence="3" type="ORF">GCM10007094_18060</name>
</gene>